<feature type="compositionally biased region" description="Basic residues" evidence="1">
    <location>
        <begin position="43"/>
        <end position="52"/>
    </location>
</feature>
<name>A0A348WD64_9RHOB</name>
<protein>
    <submittedName>
        <fullName evidence="2">Uncharacterized protein</fullName>
    </submittedName>
</protein>
<feature type="non-terminal residue" evidence="2">
    <location>
        <position position="65"/>
    </location>
</feature>
<feature type="non-terminal residue" evidence="2">
    <location>
        <position position="1"/>
    </location>
</feature>
<proteinExistence type="predicted"/>
<evidence type="ECO:0000313" key="2">
    <source>
        <dbReference type="EMBL" id="HAR52476.1"/>
    </source>
</evidence>
<sequence length="65" mass="7699">WYSGRNSGGRDALRHPAQSPGREAETSRRPCIVGKTRGETWHRCRRRGRWPRPRSSTRDILWKKQ</sequence>
<evidence type="ECO:0000256" key="1">
    <source>
        <dbReference type="SAM" id="MobiDB-lite"/>
    </source>
</evidence>
<reference evidence="2 3" key="1">
    <citation type="journal article" date="2018" name="Nat. Biotechnol.">
        <title>A standardized bacterial taxonomy based on genome phylogeny substantially revises the tree of life.</title>
        <authorList>
            <person name="Parks D.H."/>
            <person name="Chuvochina M."/>
            <person name="Waite D.W."/>
            <person name="Rinke C."/>
            <person name="Skarshewski A."/>
            <person name="Chaumeil P.A."/>
            <person name="Hugenholtz P."/>
        </authorList>
    </citation>
    <scope>NUCLEOTIDE SEQUENCE [LARGE SCALE GENOMIC DNA]</scope>
    <source>
        <strain evidence="2">UBA9169</strain>
    </source>
</reference>
<gene>
    <name evidence="2" type="ORF">DCS45_11475</name>
</gene>
<evidence type="ECO:0000313" key="3">
    <source>
        <dbReference type="Proteomes" id="UP000264719"/>
    </source>
</evidence>
<comment type="caution">
    <text evidence="2">The sequence shown here is derived from an EMBL/GenBank/DDBJ whole genome shotgun (WGS) entry which is preliminary data.</text>
</comment>
<accession>A0A348WD64</accession>
<feature type="compositionally biased region" description="Basic and acidic residues" evidence="1">
    <location>
        <begin position="56"/>
        <end position="65"/>
    </location>
</feature>
<dbReference type="EMBL" id="DMVW01000111">
    <property type="protein sequence ID" value="HAR52476.1"/>
    <property type="molecule type" value="Genomic_DNA"/>
</dbReference>
<dbReference type="Proteomes" id="UP000264719">
    <property type="component" value="Unassembled WGS sequence"/>
</dbReference>
<feature type="region of interest" description="Disordered" evidence="1">
    <location>
        <begin position="1"/>
        <end position="65"/>
    </location>
</feature>
<organism evidence="2 3">
    <name type="scientific">Roseovarius nubinhibens</name>
    <dbReference type="NCBI Taxonomy" id="314263"/>
    <lineage>
        <taxon>Bacteria</taxon>
        <taxon>Pseudomonadati</taxon>
        <taxon>Pseudomonadota</taxon>
        <taxon>Alphaproteobacteria</taxon>
        <taxon>Rhodobacterales</taxon>
        <taxon>Roseobacteraceae</taxon>
        <taxon>Roseovarius</taxon>
    </lineage>
</organism>
<dbReference type="AlphaFoldDB" id="A0A348WD64"/>